<evidence type="ECO:0000313" key="1">
    <source>
        <dbReference type="EMBL" id="NVP02563.1"/>
    </source>
</evidence>
<feature type="non-terminal residue" evidence="1">
    <location>
        <position position="1"/>
    </location>
</feature>
<dbReference type="AlphaFoldDB" id="A0A850QWU4"/>
<gene>
    <name evidence="1" type="ORF">HWA77_20335</name>
</gene>
<evidence type="ECO:0000313" key="2">
    <source>
        <dbReference type="Proteomes" id="UP000533429"/>
    </source>
</evidence>
<dbReference type="EMBL" id="JABXOR010001305">
    <property type="protein sequence ID" value="NVP02563.1"/>
    <property type="molecule type" value="Genomic_DNA"/>
</dbReference>
<comment type="caution">
    <text evidence="1">The sequence shown here is derived from an EMBL/GenBank/DDBJ whole genome shotgun (WGS) entry which is preliminary data.</text>
</comment>
<dbReference type="Proteomes" id="UP000533429">
    <property type="component" value="Unassembled WGS sequence"/>
</dbReference>
<accession>A0A850QWU4</accession>
<proteinExistence type="predicted"/>
<name>A0A850QWU4_PHODD</name>
<organism evidence="1 2">
    <name type="scientific">Photobacterium damselae subsp. damselae</name>
    <name type="common">Listonella damsela</name>
    <dbReference type="NCBI Taxonomy" id="85581"/>
    <lineage>
        <taxon>Bacteria</taxon>
        <taxon>Pseudomonadati</taxon>
        <taxon>Pseudomonadota</taxon>
        <taxon>Gammaproteobacteria</taxon>
        <taxon>Vibrionales</taxon>
        <taxon>Vibrionaceae</taxon>
        <taxon>Photobacterium</taxon>
    </lineage>
</organism>
<protein>
    <submittedName>
        <fullName evidence="1">IS630 family transposase</fullName>
    </submittedName>
</protein>
<reference evidence="1 2" key="1">
    <citation type="submission" date="2020-06" db="EMBL/GenBank/DDBJ databases">
        <title>Photobacterium damselae subsp. damselae comparative genomics.</title>
        <authorList>
            <person name="Osorio C.R."/>
        </authorList>
    </citation>
    <scope>NUCLEOTIDE SEQUENCE [LARGE SCALE GENOMIC DNA]</scope>
    <source>
        <strain evidence="1 2">TW250/03</strain>
    </source>
</reference>
<sequence length="48" mass="5472">RNNVYFKRKRDFKAAIDQFFAVTLPEIAGSLTSRINDNFQVLKPAPSS</sequence>